<dbReference type="EMBL" id="KV001060">
    <property type="protein sequence ID" value="KZV39383.1"/>
    <property type="molecule type" value="Genomic_DNA"/>
</dbReference>
<reference evidence="1 2" key="1">
    <citation type="journal article" date="2015" name="Proc. Natl. Acad. Sci. U.S.A.">
        <title>The resurrection genome of Boea hygrometrica: A blueprint for survival of dehydration.</title>
        <authorList>
            <person name="Xiao L."/>
            <person name="Yang G."/>
            <person name="Zhang L."/>
            <person name="Yang X."/>
            <person name="Zhao S."/>
            <person name="Ji Z."/>
            <person name="Zhou Q."/>
            <person name="Hu M."/>
            <person name="Wang Y."/>
            <person name="Chen M."/>
            <person name="Xu Y."/>
            <person name="Jin H."/>
            <person name="Xiao X."/>
            <person name="Hu G."/>
            <person name="Bao F."/>
            <person name="Hu Y."/>
            <person name="Wan P."/>
            <person name="Li L."/>
            <person name="Deng X."/>
            <person name="Kuang T."/>
            <person name="Xiang C."/>
            <person name="Zhu J.K."/>
            <person name="Oliver M.J."/>
            <person name="He Y."/>
        </authorList>
    </citation>
    <scope>NUCLEOTIDE SEQUENCE [LARGE SCALE GENOMIC DNA]</scope>
    <source>
        <strain evidence="2">cv. XS01</strain>
    </source>
</reference>
<proteinExistence type="predicted"/>
<organism evidence="1 2">
    <name type="scientific">Dorcoceras hygrometricum</name>
    <dbReference type="NCBI Taxonomy" id="472368"/>
    <lineage>
        <taxon>Eukaryota</taxon>
        <taxon>Viridiplantae</taxon>
        <taxon>Streptophyta</taxon>
        <taxon>Embryophyta</taxon>
        <taxon>Tracheophyta</taxon>
        <taxon>Spermatophyta</taxon>
        <taxon>Magnoliopsida</taxon>
        <taxon>eudicotyledons</taxon>
        <taxon>Gunneridae</taxon>
        <taxon>Pentapetalae</taxon>
        <taxon>asterids</taxon>
        <taxon>lamiids</taxon>
        <taxon>Lamiales</taxon>
        <taxon>Gesneriaceae</taxon>
        <taxon>Didymocarpoideae</taxon>
        <taxon>Trichosporeae</taxon>
        <taxon>Loxocarpinae</taxon>
        <taxon>Dorcoceras</taxon>
    </lineage>
</organism>
<sequence length="111" mass="12109">MIVPVAVEAILIKMVRPISSSDRNPAAPKRKLIVEDDTDLEDVVPLKKMIKASTKPPMVPTSTPKTLAVQERIKTTVESAKHSDDESLSLEDILLSLPDDALPPLSHLPSH</sequence>
<accession>A0A2Z7BXL7</accession>
<gene>
    <name evidence="1" type="ORF">F511_30603</name>
</gene>
<protein>
    <submittedName>
        <fullName evidence="1">Uncharacterized protein</fullName>
    </submittedName>
</protein>
<keyword evidence="2" id="KW-1185">Reference proteome</keyword>
<evidence type="ECO:0000313" key="1">
    <source>
        <dbReference type="EMBL" id="KZV39383.1"/>
    </source>
</evidence>
<evidence type="ECO:0000313" key="2">
    <source>
        <dbReference type="Proteomes" id="UP000250235"/>
    </source>
</evidence>
<name>A0A2Z7BXL7_9LAMI</name>
<dbReference type="Proteomes" id="UP000250235">
    <property type="component" value="Unassembled WGS sequence"/>
</dbReference>
<dbReference type="AlphaFoldDB" id="A0A2Z7BXL7"/>